<dbReference type="CDD" id="cd06261">
    <property type="entry name" value="TM_PBP2"/>
    <property type="match status" value="1"/>
</dbReference>
<dbReference type="InterPro" id="IPR035906">
    <property type="entry name" value="MetI-like_sf"/>
</dbReference>
<keyword evidence="3" id="KW-1003">Cell membrane</keyword>
<feature type="region of interest" description="Disordered" evidence="8">
    <location>
        <begin position="1"/>
        <end position="21"/>
    </location>
</feature>
<feature type="transmembrane region" description="Helical" evidence="7">
    <location>
        <begin position="128"/>
        <end position="145"/>
    </location>
</feature>
<sequence length="314" mass="34728">MVATTAAPPGTRPTRPRRSVATRRDTRDAWILVSPATVIIIAVILVPVLWNAILAFQDLGFRDLADGRLFGTFTLENFTDTLTSAGFWRSLWTTVVYSVSTTAGSIAVGLIAALAFRNSFRGRGALRSFMLLPYVAPVVAVTFVWEVMLNPQYGIINHYGTRFLGWDQPIDFLGRAPFAFLTVVGFEIWRYFPFAFMFLTARLSALPREIEEAALVDGVTPSQNFRHIVLPQLMPTIALLSVLRLIMTFNKFDDVFLLTGGTAGTEVSAVRVYNQLIGSFDVGGAAATALVLAVIMAVFLVFYMRIVARREELT</sequence>
<reference evidence="10 11" key="1">
    <citation type="submission" date="2018-11" db="EMBL/GenBank/DDBJ databases">
        <title>Sequencing the genomes of 1000 actinobacteria strains.</title>
        <authorList>
            <person name="Klenk H.-P."/>
        </authorList>
    </citation>
    <scope>NUCLEOTIDE SEQUENCE [LARGE SCALE GENOMIC DNA]</scope>
    <source>
        <strain evidence="10 11">DSM 14418</strain>
    </source>
</reference>
<dbReference type="PANTHER" id="PTHR43227:SF8">
    <property type="entry name" value="DIACETYLCHITOBIOSE UPTAKE SYSTEM PERMEASE PROTEIN DASB"/>
    <property type="match status" value="1"/>
</dbReference>
<evidence type="ECO:0000256" key="5">
    <source>
        <dbReference type="ARBA" id="ARBA00022989"/>
    </source>
</evidence>
<dbReference type="Gene3D" id="1.10.3720.10">
    <property type="entry name" value="MetI-like"/>
    <property type="match status" value="1"/>
</dbReference>
<dbReference type="RefSeq" id="WP_123916272.1">
    <property type="nucleotide sequence ID" value="NZ_RKRA01000001.1"/>
</dbReference>
<dbReference type="Pfam" id="PF00528">
    <property type="entry name" value="BPD_transp_1"/>
    <property type="match status" value="1"/>
</dbReference>
<dbReference type="OrthoDB" id="4319190at2"/>
<feature type="compositionally biased region" description="Low complexity" evidence="8">
    <location>
        <begin position="1"/>
        <end position="13"/>
    </location>
</feature>
<dbReference type="AlphaFoldDB" id="A0A3N4ZMM6"/>
<dbReference type="InterPro" id="IPR050809">
    <property type="entry name" value="UgpAE/MalFG_permease"/>
</dbReference>
<feature type="transmembrane region" description="Helical" evidence="7">
    <location>
        <begin position="282"/>
        <end position="303"/>
    </location>
</feature>
<evidence type="ECO:0000313" key="11">
    <source>
        <dbReference type="Proteomes" id="UP000280726"/>
    </source>
</evidence>
<dbReference type="SUPFAM" id="SSF161098">
    <property type="entry name" value="MetI-like"/>
    <property type="match status" value="1"/>
</dbReference>
<feature type="transmembrane region" description="Helical" evidence="7">
    <location>
        <begin position="29"/>
        <end position="50"/>
    </location>
</feature>
<evidence type="ECO:0000256" key="1">
    <source>
        <dbReference type="ARBA" id="ARBA00004651"/>
    </source>
</evidence>
<feature type="transmembrane region" description="Helical" evidence="7">
    <location>
        <begin position="228"/>
        <end position="247"/>
    </location>
</feature>
<keyword evidence="2 7" id="KW-0813">Transport</keyword>
<dbReference type="PANTHER" id="PTHR43227">
    <property type="entry name" value="BLL4140 PROTEIN"/>
    <property type="match status" value="1"/>
</dbReference>
<dbReference type="InterPro" id="IPR000515">
    <property type="entry name" value="MetI-like"/>
</dbReference>
<evidence type="ECO:0000259" key="9">
    <source>
        <dbReference type="PROSITE" id="PS50928"/>
    </source>
</evidence>
<evidence type="ECO:0000256" key="6">
    <source>
        <dbReference type="ARBA" id="ARBA00023136"/>
    </source>
</evidence>
<feature type="domain" description="ABC transmembrane type-1" evidence="9">
    <location>
        <begin position="91"/>
        <end position="303"/>
    </location>
</feature>
<name>A0A3N4ZMM6_9MICO</name>
<evidence type="ECO:0000256" key="3">
    <source>
        <dbReference type="ARBA" id="ARBA00022475"/>
    </source>
</evidence>
<gene>
    <name evidence="10" type="ORF">EDD32_1478</name>
</gene>
<dbReference type="EMBL" id="RKRA01000001">
    <property type="protein sequence ID" value="RPF27018.1"/>
    <property type="molecule type" value="Genomic_DNA"/>
</dbReference>
<keyword evidence="6 7" id="KW-0472">Membrane</keyword>
<dbReference type="GO" id="GO:0055085">
    <property type="term" value="P:transmembrane transport"/>
    <property type="evidence" value="ECO:0007669"/>
    <property type="project" value="InterPro"/>
</dbReference>
<keyword evidence="5 7" id="KW-1133">Transmembrane helix</keyword>
<feature type="transmembrane region" description="Helical" evidence="7">
    <location>
        <begin position="95"/>
        <end position="116"/>
    </location>
</feature>
<dbReference type="PROSITE" id="PS50928">
    <property type="entry name" value="ABC_TM1"/>
    <property type="match status" value="1"/>
</dbReference>
<keyword evidence="4 7" id="KW-0812">Transmembrane</keyword>
<comment type="similarity">
    <text evidence="7">Belongs to the binding-protein-dependent transport system permease family.</text>
</comment>
<accession>A0A3N4ZMM6</accession>
<keyword evidence="11" id="KW-1185">Reference proteome</keyword>
<evidence type="ECO:0000256" key="8">
    <source>
        <dbReference type="SAM" id="MobiDB-lite"/>
    </source>
</evidence>
<comment type="subcellular location">
    <subcellularLocation>
        <location evidence="1 7">Cell membrane</location>
        <topology evidence="1 7">Multi-pass membrane protein</topology>
    </subcellularLocation>
</comment>
<comment type="caution">
    <text evidence="10">The sequence shown here is derived from an EMBL/GenBank/DDBJ whole genome shotgun (WGS) entry which is preliminary data.</text>
</comment>
<evidence type="ECO:0000256" key="4">
    <source>
        <dbReference type="ARBA" id="ARBA00022692"/>
    </source>
</evidence>
<dbReference type="Proteomes" id="UP000280726">
    <property type="component" value="Unassembled WGS sequence"/>
</dbReference>
<evidence type="ECO:0000256" key="7">
    <source>
        <dbReference type="RuleBase" id="RU363032"/>
    </source>
</evidence>
<evidence type="ECO:0000256" key="2">
    <source>
        <dbReference type="ARBA" id="ARBA00022448"/>
    </source>
</evidence>
<organism evidence="10 11">
    <name type="scientific">Georgenia muralis</name>
    <dbReference type="NCBI Taxonomy" id="154117"/>
    <lineage>
        <taxon>Bacteria</taxon>
        <taxon>Bacillati</taxon>
        <taxon>Actinomycetota</taxon>
        <taxon>Actinomycetes</taxon>
        <taxon>Micrococcales</taxon>
        <taxon>Bogoriellaceae</taxon>
        <taxon>Georgenia</taxon>
    </lineage>
</organism>
<protein>
    <submittedName>
        <fullName evidence="10">Carbohydrate ABC transporter membrane protein 1 (CUT1 family)</fullName>
    </submittedName>
</protein>
<dbReference type="GO" id="GO:0005886">
    <property type="term" value="C:plasma membrane"/>
    <property type="evidence" value="ECO:0007669"/>
    <property type="project" value="UniProtKB-SubCell"/>
</dbReference>
<feature type="transmembrane region" description="Helical" evidence="7">
    <location>
        <begin position="178"/>
        <end position="199"/>
    </location>
</feature>
<evidence type="ECO:0000313" key="10">
    <source>
        <dbReference type="EMBL" id="RPF27018.1"/>
    </source>
</evidence>
<proteinExistence type="inferred from homology"/>